<feature type="transmembrane region" description="Helical" evidence="1">
    <location>
        <begin position="7"/>
        <end position="27"/>
    </location>
</feature>
<sequence>MFKSGKQWPIFIAVAIFGVVMLGYWTIRETFKADITESNLYMSRYQNVDENINDILEANIAFDKKYELKLVDFDLKDANARLDYLLVKKDGTPVNDAKFDLIISRPVNDAKDIKLSPTKIQNGHYIYENIHLPKKGRWDLLLKVKAGEETRFYNLKTDTRKKKIIEF</sequence>
<dbReference type="EMBL" id="FPHB01000048">
    <property type="protein sequence ID" value="SFV60194.1"/>
    <property type="molecule type" value="Genomic_DNA"/>
</dbReference>
<keyword evidence="1" id="KW-1133">Transmembrane helix</keyword>
<evidence type="ECO:0000256" key="1">
    <source>
        <dbReference type="SAM" id="Phobius"/>
    </source>
</evidence>
<organism evidence="3">
    <name type="scientific">hydrothermal vent metagenome</name>
    <dbReference type="NCBI Taxonomy" id="652676"/>
    <lineage>
        <taxon>unclassified sequences</taxon>
        <taxon>metagenomes</taxon>
        <taxon>ecological metagenomes</taxon>
    </lineage>
</organism>
<proteinExistence type="predicted"/>
<name>A0A1W1C376_9ZZZZ</name>
<evidence type="ECO:0000313" key="3">
    <source>
        <dbReference type="EMBL" id="SFV60194.1"/>
    </source>
</evidence>
<dbReference type="InterPro" id="IPR032693">
    <property type="entry name" value="YtkA-like_dom"/>
</dbReference>
<feature type="domain" description="YtkA-like" evidence="2">
    <location>
        <begin position="63"/>
        <end position="140"/>
    </location>
</feature>
<gene>
    <name evidence="3" type="ORF">MNB_SM-7-717</name>
</gene>
<protein>
    <recommendedName>
        <fullName evidence="2">YtkA-like domain-containing protein</fullName>
    </recommendedName>
</protein>
<reference evidence="3" key="1">
    <citation type="submission" date="2016-10" db="EMBL/GenBank/DDBJ databases">
        <authorList>
            <person name="de Groot N.N."/>
        </authorList>
    </citation>
    <scope>NUCLEOTIDE SEQUENCE</scope>
</reference>
<keyword evidence="1" id="KW-0812">Transmembrane</keyword>
<accession>A0A1W1C376</accession>
<evidence type="ECO:0000259" key="2">
    <source>
        <dbReference type="Pfam" id="PF13115"/>
    </source>
</evidence>
<dbReference type="Pfam" id="PF13115">
    <property type="entry name" value="YtkA"/>
    <property type="match status" value="1"/>
</dbReference>
<dbReference type="AlphaFoldDB" id="A0A1W1C376"/>
<keyword evidence="1" id="KW-0472">Membrane</keyword>